<gene>
    <name evidence="5" type="ORF">MEDL_12423</name>
</gene>
<sequence>MRGSRYNMGCSSHDTNDFEMKLKIIELQMDQRILNLEKQVSALTKVNQVLTDRVEKCDIRHQRDIDLHHGQTKLYPRQVGGTRIAFYAYMAKDESSPGRHHTFIFHNVTTNVGNAYNKHTGILTATSAGFLVFSVVVYPVGGSHIPVEVVKNSDVIGSTTTYTNGHYSLATTTIIVQLSVGDACYIRTSSSVTPSGSIFSRQEAKTSFTGWLLF</sequence>
<feature type="domain" description="C1q" evidence="4">
    <location>
        <begin position="79"/>
        <end position="214"/>
    </location>
</feature>
<comment type="subcellular location">
    <subcellularLocation>
        <location evidence="1">Secreted</location>
    </subcellularLocation>
</comment>
<dbReference type="PRINTS" id="PR00007">
    <property type="entry name" value="COMPLEMNTC1Q"/>
</dbReference>
<evidence type="ECO:0000256" key="3">
    <source>
        <dbReference type="ARBA" id="ARBA00022729"/>
    </source>
</evidence>
<organism evidence="5 6">
    <name type="scientific">Mytilus edulis</name>
    <name type="common">Blue mussel</name>
    <dbReference type="NCBI Taxonomy" id="6550"/>
    <lineage>
        <taxon>Eukaryota</taxon>
        <taxon>Metazoa</taxon>
        <taxon>Spiralia</taxon>
        <taxon>Lophotrochozoa</taxon>
        <taxon>Mollusca</taxon>
        <taxon>Bivalvia</taxon>
        <taxon>Autobranchia</taxon>
        <taxon>Pteriomorphia</taxon>
        <taxon>Mytilida</taxon>
        <taxon>Mytiloidea</taxon>
        <taxon>Mytilidae</taxon>
        <taxon>Mytilinae</taxon>
        <taxon>Mytilus</taxon>
    </lineage>
</organism>
<dbReference type="PANTHER" id="PTHR22923:SF116">
    <property type="entry name" value="C1Q DOMAIN-CONTAINING PROTEIN"/>
    <property type="match status" value="1"/>
</dbReference>
<comment type="caution">
    <text evidence="5">The sequence shown here is derived from an EMBL/GenBank/DDBJ whole genome shotgun (WGS) entry which is preliminary data.</text>
</comment>
<accession>A0A8S3QLE7</accession>
<dbReference type="AlphaFoldDB" id="A0A8S3QLE7"/>
<dbReference type="PROSITE" id="PS50871">
    <property type="entry name" value="C1Q"/>
    <property type="match status" value="1"/>
</dbReference>
<dbReference type="SMART" id="SM00110">
    <property type="entry name" value="C1Q"/>
    <property type="match status" value="1"/>
</dbReference>
<dbReference type="SUPFAM" id="SSF49842">
    <property type="entry name" value="TNF-like"/>
    <property type="match status" value="1"/>
</dbReference>
<dbReference type="GO" id="GO:0005576">
    <property type="term" value="C:extracellular region"/>
    <property type="evidence" value="ECO:0007669"/>
    <property type="project" value="UniProtKB-SubCell"/>
</dbReference>
<evidence type="ECO:0000313" key="6">
    <source>
        <dbReference type="Proteomes" id="UP000683360"/>
    </source>
</evidence>
<dbReference type="Proteomes" id="UP000683360">
    <property type="component" value="Unassembled WGS sequence"/>
</dbReference>
<evidence type="ECO:0000259" key="4">
    <source>
        <dbReference type="PROSITE" id="PS50871"/>
    </source>
</evidence>
<dbReference type="EMBL" id="CAJPWZ010000650">
    <property type="protein sequence ID" value="CAG2197624.1"/>
    <property type="molecule type" value="Genomic_DNA"/>
</dbReference>
<keyword evidence="3" id="KW-0732">Signal</keyword>
<dbReference type="InterPro" id="IPR008983">
    <property type="entry name" value="Tumour_necrosis_fac-like_dom"/>
</dbReference>
<dbReference type="Gene3D" id="2.60.120.40">
    <property type="match status" value="1"/>
</dbReference>
<keyword evidence="6" id="KW-1185">Reference proteome</keyword>
<reference evidence="5" key="1">
    <citation type="submission" date="2021-03" db="EMBL/GenBank/DDBJ databases">
        <authorList>
            <person name="Bekaert M."/>
        </authorList>
    </citation>
    <scope>NUCLEOTIDE SEQUENCE</scope>
</reference>
<evidence type="ECO:0000256" key="2">
    <source>
        <dbReference type="ARBA" id="ARBA00022525"/>
    </source>
</evidence>
<evidence type="ECO:0000313" key="5">
    <source>
        <dbReference type="EMBL" id="CAG2197624.1"/>
    </source>
</evidence>
<keyword evidence="2" id="KW-0964">Secreted</keyword>
<protein>
    <recommendedName>
        <fullName evidence="4">C1q domain-containing protein</fullName>
    </recommendedName>
</protein>
<dbReference type="Pfam" id="PF00386">
    <property type="entry name" value="C1q"/>
    <property type="match status" value="1"/>
</dbReference>
<dbReference type="InterPro" id="IPR050822">
    <property type="entry name" value="Cerebellin_Synaptic_Org"/>
</dbReference>
<dbReference type="PANTHER" id="PTHR22923">
    <property type="entry name" value="CEREBELLIN-RELATED"/>
    <property type="match status" value="1"/>
</dbReference>
<name>A0A8S3QLE7_MYTED</name>
<evidence type="ECO:0000256" key="1">
    <source>
        <dbReference type="ARBA" id="ARBA00004613"/>
    </source>
</evidence>
<dbReference type="OrthoDB" id="6151356at2759"/>
<dbReference type="InterPro" id="IPR001073">
    <property type="entry name" value="C1q_dom"/>
</dbReference>
<proteinExistence type="predicted"/>